<protein>
    <submittedName>
        <fullName evidence="1">Uncharacterized protein</fullName>
    </submittedName>
</protein>
<dbReference type="AlphaFoldDB" id="A0A645FNM1"/>
<sequence>MNKYRVCGHTTVTVTIEVMADSEDEAYDIAKNELCSLTPYGGNGGTNKLVGVDGDNEDVDADEDIEYDDIEVIETDCEEE</sequence>
<gene>
    <name evidence="1" type="ORF">SDC9_162874</name>
</gene>
<dbReference type="EMBL" id="VSSQ01062348">
    <property type="protein sequence ID" value="MPN15540.1"/>
    <property type="molecule type" value="Genomic_DNA"/>
</dbReference>
<organism evidence="1">
    <name type="scientific">bioreactor metagenome</name>
    <dbReference type="NCBI Taxonomy" id="1076179"/>
    <lineage>
        <taxon>unclassified sequences</taxon>
        <taxon>metagenomes</taxon>
        <taxon>ecological metagenomes</taxon>
    </lineage>
</organism>
<comment type="caution">
    <text evidence="1">The sequence shown here is derived from an EMBL/GenBank/DDBJ whole genome shotgun (WGS) entry which is preliminary data.</text>
</comment>
<proteinExistence type="predicted"/>
<reference evidence="1" key="1">
    <citation type="submission" date="2019-08" db="EMBL/GenBank/DDBJ databases">
        <authorList>
            <person name="Kucharzyk K."/>
            <person name="Murdoch R.W."/>
            <person name="Higgins S."/>
            <person name="Loffler F."/>
        </authorList>
    </citation>
    <scope>NUCLEOTIDE SEQUENCE</scope>
</reference>
<name>A0A645FNM1_9ZZZZ</name>
<evidence type="ECO:0000313" key="1">
    <source>
        <dbReference type="EMBL" id="MPN15540.1"/>
    </source>
</evidence>
<accession>A0A645FNM1</accession>